<dbReference type="RefSeq" id="YP_009015454.1">
    <property type="nucleotide sequence ID" value="NC_023719.1"/>
</dbReference>
<proteinExistence type="predicted"/>
<accession>G3MBL7</accession>
<dbReference type="EMBL" id="JN638751">
    <property type="protein sequence ID" value="AEO93411.1"/>
    <property type="molecule type" value="Genomic_DNA"/>
</dbReference>
<evidence type="ECO:0000313" key="2">
    <source>
        <dbReference type="EMBL" id="AEO93411.1"/>
    </source>
</evidence>
<name>G3MBL7_9CAUD</name>
<organism evidence="2 3">
    <name type="scientific">Bacillus phage G</name>
    <dbReference type="NCBI Taxonomy" id="2884420"/>
    <lineage>
        <taxon>Viruses</taxon>
        <taxon>Duplodnaviria</taxon>
        <taxon>Heunggongvirae</taxon>
        <taxon>Uroviricota</taxon>
        <taxon>Caudoviricetes</taxon>
        <taxon>Donellivirus</taxon>
        <taxon>Donellivirus gee</taxon>
    </lineage>
</organism>
<evidence type="ECO:0000256" key="1">
    <source>
        <dbReference type="SAM" id="Phobius"/>
    </source>
</evidence>
<dbReference type="KEGG" id="vg:18563367"/>
<feature type="transmembrane region" description="Helical" evidence="1">
    <location>
        <begin position="9"/>
        <end position="33"/>
    </location>
</feature>
<gene>
    <name evidence="2" type="primary">151</name>
    <name evidence="2" type="ORF">G_151</name>
</gene>
<sequence length="45" mass="5182">MRDPYSKIFVYTVAGFCGVAGFIITYIAIGYLFKPAETWIENKMR</sequence>
<dbReference type="GeneID" id="18563367"/>
<keyword evidence="3" id="KW-1185">Reference proteome</keyword>
<reference evidence="2 3" key="1">
    <citation type="submission" date="2011-09" db="EMBL/GenBank/DDBJ databases">
        <authorList>
            <person name="Pope W.H."/>
            <person name="Pedulla M.L."/>
            <person name="Ford M.E."/>
            <person name="Peebles C.L."/>
            <person name="Hatfull G.H."/>
            <person name="Hendrix R.W."/>
        </authorList>
    </citation>
    <scope>NUCLEOTIDE SEQUENCE [LARGE SCALE GENOMIC DNA]</scope>
    <source>
        <strain evidence="2">G</strain>
    </source>
</reference>
<keyword evidence="1" id="KW-0472">Membrane</keyword>
<keyword evidence="1" id="KW-0812">Transmembrane</keyword>
<protein>
    <submittedName>
        <fullName evidence="2">Gp151</fullName>
    </submittedName>
</protein>
<keyword evidence="1" id="KW-1133">Transmembrane helix</keyword>
<dbReference type="Proteomes" id="UP000009273">
    <property type="component" value="Segment"/>
</dbReference>
<evidence type="ECO:0000313" key="3">
    <source>
        <dbReference type="Proteomes" id="UP000009273"/>
    </source>
</evidence>